<accession>A0A1X7FZJ6</accession>
<evidence type="ECO:0000259" key="1">
    <source>
        <dbReference type="Pfam" id="PF00561"/>
    </source>
</evidence>
<dbReference type="InterPro" id="IPR029058">
    <property type="entry name" value="AB_hydrolase_fold"/>
</dbReference>
<keyword evidence="3" id="KW-1185">Reference proteome</keyword>
<sequence>MPVDPRSGVHFELHGAGRPLMIGLPLMASHVEIFGPKSAAILTGYLDRLTDVYQVLTLDYPSIGRSADIAPDALTADRVCQDLLSVADAAGFDRFAFWGYSWSGAVGLQLAARTDRLSALVIGGWPALGAPYAEALEASTRKIGKFDEGARVVLRNDEQYAQWSNFYRSVLGWPETAATRPAPIPRMIYFGGDGDLVEAGVPLPIASRIRASRPALAAAGWTTHEIPHHGHEVAHRPDLVVPPVRHFLDRHLGTTAEFSGRSGF</sequence>
<dbReference type="OrthoDB" id="9804723at2"/>
<protein>
    <submittedName>
        <fullName evidence="2">Pimeloyl-ACP methyl ester carboxylesterase</fullName>
    </submittedName>
</protein>
<dbReference type="AlphaFoldDB" id="A0A1X7FZJ6"/>
<dbReference type="Gene3D" id="3.40.50.1820">
    <property type="entry name" value="alpha/beta hydrolase"/>
    <property type="match status" value="1"/>
</dbReference>
<name>A0A1X7FZJ6_9SPHN</name>
<dbReference type="SUPFAM" id="SSF53474">
    <property type="entry name" value="alpha/beta-Hydrolases"/>
    <property type="match status" value="1"/>
</dbReference>
<dbReference type="STRING" id="941907.SAMN06295910_0149"/>
<gene>
    <name evidence="2" type="ORF">SAMN06295910_0149</name>
</gene>
<dbReference type="Pfam" id="PF00561">
    <property type="entry name" value="Abhydrolase_1"/>
    <property type="match status" value="1"/>
</dbReference>
<dbReference type="InterPro" id="IPR000073">
    <property type="entry name" value="AB_hydrolase_1"/>
</dbReference>
<proteinExistence type="predicted"/>
<evidence type="ECO:0000313" key="3">
    <source>
        <dbReference type="Proteomes" id="UP000192934"/>
    </source>
</evidence>
<organism evidence="2 3">
    <name type="scientific">Allosphingosinicella indica</name>
    <dbReference type="NCBI Taxonomy" id="941907"/>
    <lineage>
        <taxon>Bacteria</taxon>
        <taxon>Pseudomonadati</taxon>
        <taxon>Pseudomonadota</taxon>
        <taxon>Alphaproteobacteria</taxon>
        <taxon>Sphingomonadales</taxon>
        <taxon>Sphingomonadaceae</taxon>
        <taxon>Allosphingosinicella</taxon>
    </lineage>
</organism>
<dbReference type="RefSeq" id="WP_085217070.1">
    <property type="nucleotide sequence ID" value="NZ_LT840185.1"/>
</dbReference>
<reference evidence="3" key="1">
    <citation type="submission" date="2017-04" db="EMBL/GenBank/DDBJ databases">
        <authorList>
            <person name="Varghese N."/>
            <person name="Submissions S."/>
        </authorList>
    </citation>
    <scope>NUCLEOTIDE SEQUENCE [LARGE SCALE GENOMIC DNA]</scope>
    <source>
        <strain evidence="3">Dd16</strain>
    </source>
</reference>
<dbReference type="Proteomes" id="UP000192934">
    <property type="component" value="Chromosome I"/>
</dbReference>
<dbReference type="EMBL" id="LT840185">
    <property type="protein sequence ID" value="SMF61156.1"/>
    <property type="molecule type" value="Genomic_DNA"/>
</dbReference>
<evidence type="ECO:0000313" key="2">
    <source>
        <dbReference type="EMBL" id="SMF61156.1"/>
    </source>
</evidence>
<feature type="domain" description="AB hydrolase-1" evidence="1">
    <location>
        <begin position="49"/>
        <end position="122"/>
    </location>
</feature>